<dbReference type="SMART" id="SM00382">
    <property type="entry name" value="AAA"/>
    <property type="match status" value="1"/>
</dbReference>
<dbReference type="InterPro" id="IPR017871">
    <property type="entry name" value="ABC_transporter-like_CS"/>
</dbReference>
<evidence type="ECO:0000256" key="1">
    <source>
        <dbReference type="ARBA" id="ARBA00005417"/>
    </source>
</evidence>
<dbReference type="InterPro" id="IPR003439">
    <property type="entry name" value="ABC_transporter-like_ATP-bd"/>
</dbReference>
<keyword evidence="3" id="KW-0547">Nucleotide-binding</keyword>
<keyword evidence="2" id="KW-0813">Transport</keyword>
<dbReference type="GO" id="GO:0005524">
    <property type="term" value="F:ATP binding"/>
    <property type="evidence" value="ECO:0007669"/>
    <property type="project" value="UniProtKB-KW"/>
</dbReference>
<dbReference type="Proteomes" id="UP001499967">
    <property type="component" value="Unassembled WGS sequence"/>
</dbReference>
<dbReference type="Gene3D" id="3.40.50.300">
    <property type="entry name" value="P-loop containing nucleotide triphosphate hydrolases"/>
    <property type="match status" value="1"/>
</dbReference>
<dbReference type="Pfam" id="PF00005">
    <property type="entry name" value="ABC_tran"/>
    <property type="match status" value="1"/>
</dbReference>
<comment type="similarity">
    <text evidence="1">Belongs to the ABC transporter superfamily.</text>
</comment>
<dbReference type="InterPro" id="IPR050086">
    <property type="entry name" value="MetN_ABC_transporter-like"/>
</dbReference>
<dbReference type="EMBL" id="BAAAHP010000075">
    <property type="protein sequence ID" value="GAA0935941.1"/>
    <property type="molecule type" value="Genomic_DNA"/>
</dbReference>
<evidence type="ECO:0000256" key="3">
    <source>
        <dbReference type="ARBA" id="ARBA00022741"/>
    </source>
</evidence>
<dbReference type="InterPro" id="IPR027417">
    <property type="entry name" value="P-loop_NTPase"/>
</dbReference>
<dbReference type="PROSITE" id="PS50893">
    <property type="entry name" value="ABC_TRANSPORTER_2"/>
    <property type="match status" value="1"/>
</dbReference>
<feature type="domain" description="ABC transporter" evidence="5">
    <location>
        <begin position="27"/>
        <end position="271"/>
    </location>
</feature>
<evidence type="ECO:0000256" key="2">
    <source>
        <dbReference type="ARBA" id="ARBA00022448"/>
    </source>
</evidence>
<evidence type="ECO:0000313" key="7">
    <source>
        <dbReference type="Proteomes" id="UP001499967"/>
    </source>
</evidence>
<accession>A0ABP4AFN4</accession>
<proteinExistence type="inferred from homology"/>
<dbReference type="PANTHER" id="PTHR43166">
    <property type="entry name" value="AMINO ACID IMPORT ATP-BINDING PROTEIN"/>
    <property type="match status" value="1"/>
</dbReference>
<comment type="caution">
    <text evidence="6">The sequence shown here is derived from an EMBL/GenBank/DDBJ whole genome shotgun (WGS) entry which is preliminary data.</text>
</comment>
<organism evidence="6 7">
    <name type="scientific">Pseudonocardia zijingensis</name>
    <dbReference type="NCBI Taxonomy" id="153376"/>
    <lineage>
        <taxon>Bacteria</taxon>
        <taxon>Bacillati</taxon>
        <taxon>Actinomycetota</taxon>
        <taxon>Actinomycetes</taxon>
        <taxon>Pseudonocardiales</taxon>
        <taxon>Pseudonocardiaceae</taxon>
        <taxon>Pseudonocardia</taxon>
    </lineage>
</organism>
<dbReference type="SUPFAM" id="SSF52540">
    <property type="entry name" value="P-loop containing nucleoside triphosphate hydrolases"/>
    <property type="match status" value="1"/>
</dbReference>
<sequence>MTPTETPRTGTPDVPVRGRKSHLPVVLDVRGVRKQFGDFRALDGVDLQVHETEVVAVIGPSGSGKSTLVRCVNQLERIDGGSIHLDGELLGYEHQKGHLRELSEVRIAEQRRRTGMVFQSFNLFPHMTVLRNVVQPQVLAHGADPGEAERRARHLLDRVGLSSKVDNYPITLSGGEQQRVAIARALGPNPRIMLFDEPTSALDPELIEEVMAVLRDLAAGGRTMVVVTHDLNFAHGAADWCLFMERGQVVEQGDPRTMFAEPRTTRLRAFLARTFGPERASA</sequence>
<dbReference type="PIRSF" id="PIRSF039085">
    <property type="entry name" value="ABC_ATPase_HisP"/>
    <property type="match status" value="1"/>
</dbReference>
<dbReference type="InterPro" id="IPR030679">
    <property type="entry name" value="ABC_ATPase_HisP-typ"/>
</dbReference>
<dbReference type="PROSITE" id="PS00211">
    <property type="entry name" value="ABC_TRANSPORTER_1"/>
    <property type="match status" value="1"/>
</dbReference>
<protein>
    <submittedName>
        <fullName evidence="6">Amino acid ABC transporter ATP-binding protein</fullName>
    </submittedName>
</protein>
<reference evidence="7" key="1">
    <citation type="journal article" date="2019" name="Int. J. Syst. Evol. Microbiol.">
        <title>The Global Catalogue of Microorganisms (GCM) 10K type strain sequencing project: providing services to taxonomists for standard genome sequencing and annotation.</title>
        <authorList>
            <consortium name="The Broad Institute Genomics Platform"/>
            <consortium name="The Broad Institute Genome Sequencing Center for Infectious Disease"/>
            <person name="Wu L."/>
            <person name="Ma J."/>
        </authorList>
    </citation>
    <scope>NUCLEOTIDE SEQUENCE [LARGE SCALE GENOMIC DNA]</scope>
    <source>
        <strain evidence="7">JCM 11117</strain>
    </source>
</reference>
<keyword evidence="7" id="KW-1185">Reference proteome</keyword>
<name>A0ABP4AFN4_9PSEU</name>
<evidence type="ECO:0000313" key="6">
    <source>
        <dbReference type="EMBL" id="GAA0935941.1"/>
    </source>
</evidence>
<keyword evidence="4 6" id="KW-0067">ATP-binding</keyword>
<gene>
    <name evidence="6" type="ORF">GCM10009559_27830</name>
</gene>
<evidence type="ECO:0000259" key="5">
    <source>
        <dbReference type="PROSITE" id="PS50893"/>
    </source>
</evidence>
<dbReference type="InterPro" id="IPR003593">
    <property type="entry name" value="AAA+_ATPase"/>
</dbReference>
<dbReference type="PANTHER" id="PTHR43166:SF4">
    <property type="entry name" value="PHOSPHONATES IMPORT ATP-BINDING PROTEIN PHNC"/>
    <property type="match status" value="1"/>
</dbReference>
<evidence type="ECO:0000256" key="4">
    <source>
        <dbReference type="ARBA" id="ARBA00022840"/>
    </source>
</evidence>